<keyword evidence="1" id="KW-1185">Reference proteome</keyword>
<evidence type="ECO:0000313" key="2">
    <source>
        <dbReference type="WBParaSite" id="SVE_1850100.1"/>
    </source>
</evidence>
<organism evidence="1 2">
    <name type="scientific">Strongyloides venezuelensis</name>
    <name type="common">Threadworm</name>
    <dbReference type="NCBI Taxonomy" id="75913"/>
    <lineage>
        <taxon>Eukaryota</taxon>
        <taxon>Metazoa</taxon>
        <taxon>Ecdysozoa</taxon>
        <taxon>Nematoda</taxon>
        <taxon>Chromadorea</taxon>
        <taxon>Rhabditida</taxon>
        <taxon>Tylenchina</taxon>
        <taxon>Panagrolaimomorpha</taxon>
        <taxon>Strongyloidoidea</taxon>
        <taxon>Strongyloididae</taxon>
        <taxon>Strongyloides</taxon>
    </lineage>
</organism>
<dbReference type="AlphaFoldDB" id="A0A0K0G1B3"/>
<dbReference type="InterPro" id="IPR043502">
    <property type="entry name" value="DNA/RNA_pol_sf"/>
</dbReference>
<reference evidence="2" key="2">
    <citation type="submission" date="2015-08" db="UniProtKB">
        <authorList>
            <consortium name="WormBaseParasite"/>
        </authorList>
    </citation>
    <scope>IDENTIFICATION</scope>
</reference>
<dbReference type="Proteomes" id="UP000035680">
    <property type="component" value="Unassembled WGS sequence"/>
</dbReference>
<sequence length="528" mass="61301">MNLNMAPPGLKVQKYEECLKPASYGRLLRLQISFLKEEKKIATLMNCLPKRWMDKLYRELLEEESEDYKLTSDYILKYVDKCVTEENKMTSIAVSIAKTIRIKFEAKKNAMSSFLEELIRSAEVIHSNKTVTETIAVMFFIQGISSKCKEDLITNNKLPTLAECREFALEKDLRYDERSFFNEGKDLRTNQTNFRMYEGSKSKELVRDNKKMVEKEKTENDDRKTELLTKQIKFQSVSNAGEATISIAQCKLDGLEGFIGFGMDSCASYCTIPTEIFNKFSTEVKEQYKNNRNEDVLLTSIHETTSITDGYIDTYITINGCPKIIEKRKIRLFIDPKSKLPLISFNFMCDNDIDPRWFRKENDCSNKSNKNLTGKYGITYGEFSKKFEEFLDEDESRILRDPSMIVENKITVELKVNDKYRPRRMHIIPVPIDLQKETKEILDDEVSRGWLTKLTDNEKADNTSPLIVVKRTGKPPRLCYSMLHVNRFIENPIMESLPSAKDLLLEDNIELISLFDIRNAYRSISLSN</sequence>
<reference evidence="1" key="1">
    <citation type="submission" date="2014-07" db="EMBL/GenBank/DDBJ databases">
        <authorList>
            <person name="Martin A.A"/>
            <person name="De Silva N."/>
        </authorList>
    </citation>
    <scope>NUCLEOTIDE SEQUENCE</scope>
</reference>
<dbReference type="WBParaSite" id="SVE_1850100.1">
    <property type="protein sequence ID" value="SVE_1850100.1"/>
    <property type="gene ID" value="SVE_1850100"/>
</dbReference>
<evidence type="ECO:0000313" key="1">
    <source>
        <dbReference type="Proteomes" id="UP000035680"/>
    </source>
</evidence>
<protein>
    <submittedName>
        <fullName evidence="2">Reverse transcriptase domain-containing protein</fullName>
    </submittedName>
</protein>
<accession>A0A0K0G1B3</accession>
<dbReference type="SUPFAM" id="SSF56672">
    <property type="entry name" value="DNA/RNA polymerases"/>
    <property type="match status" value="1"/>
</dbReference>
<proteinExistence type="predicted"/>
<name>A0A0K0G1B3_STRVS</name>